<evidence type="ECO:0000256" key="1">
    <source>
        <dbReference type="SAM" id="Coils"/>
    </source>
</evidence>
<sequence>MLRANRIIPRLYQRSFNFRNEEVQLPGMKVEIELSEEMRKIEKALLEGAKDSPELLKEVRQIYNPYKALNIPQTATQQEIKKTLELRKRQYTSQIEDVQKRLEDSSIDSALISTNDQILKLEESLSKLEEVERLLGSIQSRRKFDQEYALQVHQVIWNDLSRGEKPR</sequence>
<dbReference type="InParanoid" id="E4X4V9"/>
<proteinExistence type="predicted"/>
<organism evidence="2">
    <name type="scientific">Oikopleura dioica</name>
    <name type="common">Tunicate</name>
    <dbReference type="NCBI Taxonomy" id="34765"/>
    <lineage>
        <taxon>Eukaryota</taxon>
        <taxon>Metazoa</taxon>
        <taxon>Chordata</taxon>
        <taxon>Tunicata</taxon>
        <taxon>Appendicularia</taxon>
        <taxon>Copelata</taxon>
        <taxon>Oikopleuridae</taxon>
        <taxon>Oikopleura</taxon>
    </lineage>
</organism>
<keyword evidence="3" id="KW-1185">Reference proteome</keyword>
<dbReference type="AlphaFoldDB" id="E4X4V9"/>
<dbReference type="Proteomes" id="UP000001307">
    <property type="component" value="Unassembled WGS sequence"/>
</dbReference>
<feature type="coiled-coil region" evidence="1">
    <location>
        <begin position="81"/>
        <end position="141"/>
    </location>
</feature>
<evidence type="ECO:0000313" key="3">
    <source>
        <dbReference type="Proteomes" id="UP000001307"/>
    </source>
</evidence>
<reference evidence="2" key="1">
    <citation type="journal article" date="2010" name="Science">
        <title>Plasticity of animal genome architecture unmasked by rapid evolution of a pelagic tunicate.</title>
        <authorList>
            <person name="Denoeud F."/>
            <person name="Henriet S."/>
            <person name="Mungpakdee S."/>
            <person name="Aury J.M."/>
            <person name="Da Silva C."/>
            <person name="Brinkmann H."/>
            <person name="Mikhaleva J."/>
            <person name="Olsen L.C."/>
            <person name="Jubin C."/>
            <person name="Canestro C."/>
            <person name="Bouquet J.M."/>
            <person name="Danks G."/>
            <person name="Poulain J."/>
            <person name="Campsteijn C."/>
            <person name="Adamski M."/>
            <person name="Cross I."/>
            <person name="Yadetie F."/>
            <person name="Muffato M."/>
            <person name="Louis A."/>
            <person name="Butcher S."/>
            <person name="Tsagkogeorga G."/>
            <person name="Konrad A."/>
            <person name="Singh S."/>
            <person name="Jensen M.F."/>
            <person name="Cong E.H."/>
            <person name="Eikeseth-Otteraa H."/>
            <person name="Noel B."/>
            <person name="Anthouard V."/>
            <person name="Porcel B.M."/>
            <person name="Kachouri-Lafond R."/>
            <person name="Nishino A."/>
            <person name="Ugolini M."/>
            <person name="Chourrout P."/>
            <person name="Nishida H."/>
            <person name="Aasland R."/>
            <person name="Huzurbazar S."/>
            <person name="Westhof E."/>
            <person name="Delsuc F."/>
            <person name="Lehrach H."/>
            <person name="Reinhardt R."/>
            <person name="Weissenbach J."/>
            <person name="Roy S.W."/>
            <person name="Artiguenave F."/>
            <person name="Postlethwait J.H."/>
            <person name="Manak J.R."/>
            <person name="Thompson E.M."/>
            <person name="Jaillon O."/>
            <person name="Du Pasquier L."/>
            <person name="Boudinot P."/>
            <person name="Liberles D.A."/>
            <person name="Volff J.N."/>
            <person name="Philippe H."/>
            <person name="Lenhard B."/>
            <person name="Roest Crollius H."/>
            <person name="Wincker P."/>
            <person name="Chourrout D."/>
        </authorList>
    </citation>
    <scope>NUCLEOTIDE SEQUENCE [LARGE SCALE GENOMIC DNA]</scope>
</reference>
<evidence type="ECO:0000313" key="2">
    <source>
        <dbReference type="EMBL" id="CBY18328.1"/>
    </source>
</evidence>
<keyword evidence="1" id="KW-0175">Coiled coil</keyword>
<dbReference type="EMBL" id="FN653025">
    <property type="protein sequence ID" value="CBY18328.1"/>
    <property type="molecule type" value="Genomic_DNA"/>
</dbReference>
<accession>E4X4V9</accession>
<gene>
    <name evidence="2" type="ORF">GSOID_T00002182001</name>
</gene>
<protein>
    <submittedName>
        <fullName evidence="2">Uncharacterized protein</fullName>
    </submittedName>
</protein>
<dbReference type="OrthoDB" id="10365886at2759"/>
<name>E4X4V9_OIKDI</name>